<dbReference type="KEGG" id="acob:P0Y56_01180"/>
<keyword evidence="1" id="KW-0812">Transmembrane</keyword>
<organism evidence="2 3">
    <name type="scientific">Candidatus Andeanibacterium colombiense</name>
    <dbReference type="NCBI Taxonomy" id="3121345"/>
    <lineage>
        <taxon>Bacteria</taxon>
        <taxon>Pseudomonadati</taxon>
        <taxon>Pseudomonadota</taxon>
        <taxon>Alphaproteobacteria</taxon>
        <taxon>Sphingomonadales</taxon>
        <taxon>Sphingomonadaceae</taxon>
        <taxon>Candidatus Andeanibacterium</taxon>
    </lineage>
</organism>
<sequence>MSDILIPAGIAVVGVFIAWKLLAGLVKLAAMVVIVGLAAYLYFGGVL</sequence>
<gene>
    <name evidence="2" type="ORF">P0Y56_01180</name>
</gene>
<dbReference type="Proteomes" id="UP001218362">
    <property type="component" value="Chromosome"/>
</dbReference>
<name>A0AAJ6BR82_9SPHN</name>
<protein>
    <submittedName>
        <fullName evidence="2">Uncharacterized protein</fullName>
    </submittedName>
</protein>
<accession>A0AAJ6BR82</accession>
<keyword evidence="1" id="KW-1133">Transmembrane helix</keyword>
<evidence type="ECO:0000313" key="3">
    <source>
        <dbReference type="Proteomes" id="UP001218362"/>
    </source>
</evidence>
<feature type="transmembrane region" description="Helical" evidence="1">
    <location>
        <begin position="5"/>
        <end position="22"/>
    </location>
</feature>
<evidence type="ECO:0000313" key="2">
    <source>
        <dbReference type="EMBL" id="WEK48488.1"/>
    </source>
</evidence>
<proteinExistence type="predicted"/>
<feature type="transmembrane region" description="Helical" evidence="1">
    <location>
        <begin position="28"/>
        <end position="46"/>
    </location>
</feature>
<dbReference type="AlphaFoldDB" id="A0AAJ6BR82"/>
<reference evidence="2" key="1">
    <citation type="submission" date="2023-03" db="EMBL/GenBank/DDBJ databases">
        <title>Andean soil-derived lignocellulolytic bacterial consortium as a source of novel taxa and putative plastic-active enzymes.</title>
        <authorList>
            <person name="Diaz-Garcia L."/>
            <person name="Chuvochina M."/>
            <person name="Feuerriegel G."/>
            <person name="Bunk B."/>
            <person name="Sproer C."/>
            <person name="Streit W.R."/>
            <person name="Rodriguez L.M."/>
            <person name="Overmann J."/>
            <person name="Jimenez D.J."/>
        </authorList>
    </citation>
    <scope>NUCLEOTIDE SEQUENCE</scope>
    <source>
        <strain evidence="2">MAG 26</strain>
    </source>
</reference>
<evidence type="ECO:0000256" key="1">
    <source>
        <dbReference type="SAM" id="Phobius"/>
    </source>
</evidence>
<dbReference type="EMBL" id="CP119316">
    <property type="protein sequence ID" value="WEK48488.1"/>
    <property type="molecule type" value="Genomic_DNA"/>
</dbReference>
<keyword evidence="1" id="KW-0472">Membrane</keyword>